<proteinExistence type="predicted"/>
<dbReference type="Proteomes" id="UP000034746">
    <property type="component" value="Unassembled WGS sequence"/>
</dbReference>
<reference evidence="1 2" key="1">
    <citation type="journal article" date="2015" name="Nature">
        <title>rRNA introns, odd ribosomes, and small enigmatic genomes across a large radiation of phyla.</title>
        <authorList>
            <person name="Brown C.T."/>
            <person name="Hug L.A."/>
            <person name="Thomas B.C."/>
            <person name="Sharon I."/>
            <person name="Castelle C.J."/>
            <person name="Singh A."/>
            <person name="Wilkins M.J."/>
            <person name="Williams K.H."/>
            <person name="Banfield J.F."/>
        </authorList>
    </citation>
    <scope>NUCLEOTIDE SEQUENCE [LARGE SCALE GENOMIC DNA]</scope>
</reference>
<protein>
    <submittedName>
        <fullName evidence="1">Uncharacterized protein</fullName>
    </submittedName>
</protein>
<name>A0A0G0V759_9BACT</name>
<gene>
    <name evidence="1" type="ORF">UU48_C0025G0006</name>
</gene>
<organism evidence="1 2">
    <name type="scientific">Candidatus Uhrbacteria bacterium GW2011_GWF2_41_16</name>
    <dbReference type="NCBI Taxonomy" id="1618997"/>
    <lineage>
        <taxon>Bacteria</taxon>
        <taxon>Candidatus Uhriibacteriota</taxon>
    </lineage>
</organism>
<evidence type="ECO:0000313" key="2">
    <source>
        <dbReference type="Proteomes" id="UP000034746"/>
    </source>
</evidence>
<evidence type="ECO:0000313" key="1">
    <source>
        <dbReference type="EMBL" id="KKR96769.1"/>
    </source>
</evidence>
<comment type="caution">
    <text evidence="1">The sequence shown here is derived from an EMBL/GenBank/DDBJ whole genome shotgun (WGS) entry which is preliminary data.</text>
</comment>
<accession>A0A0G0V759</accession>
<dbReference type="EMBL" id="LCAU01000025">
    <property type="protein sequence ID" value="KKR96769.1"/>
    <property type="molecule type" value="Genomic_DNA"/>
</dbReference>
<dbReference type="AlphaFoldDB" id="A0A0G0V759"/>
<sequence>MSRYLLESPHSKEECLKALDEILAEGPSVLNKFDWGCMDGDHTGYALIDAKGEPEVMNLIPGFLRNKARIHKLGKFRSFH</sequence>